<protein>
    <submittedName>
        <fullName evidence="2">Uncharacterized protein</fullName>
    </submittedName>
</protein>
<reference evidence="2 3" key="1">
    <citation type="submission" date="2021-07" db="EMBL/GenBank/DDBJ databases">
        <authorList>
            <consortium name="Genoscope - CEA"/>
            <person name="William W."/>
        </authorList>
    </citation>
    <scope>NUCLEOTIDE SEQUENCE [LARGE SCALE GENOMIC DNA]</scope>
</reference>
<dbReference type="EMBL" id="LS974622">
    <property type="protein sequence ID" value="CAG7871145.1"/>
    <property type="molecule type" value="Genomic_DNA"/>
</dbReference>
<gene>
    <name evidence="2" type="ORF">BRAPAZ1V2_A06P33850.2</name>
</gene>
<dbReference type="Gramene" id="A06p33850.2_BraZ1">
    <property type="protein sequence ID" value="A06p33850.2_BraZ1.CDS"/>
    <property type="gene ID" value="A06g33850.2_BraZ1"/>
</dbReference>
<organism evidence="2 3">
    <name type="scientific">Brassica campestris</name>
    <name type="common">Field mustard</name>
    <dbReference type="NCBI Taxonomy" id="3711"/>
    <lineage>
        <taxon>Eukaryota</taxon>
        <taxon>Viridiplantae</taxon>
        <taxon>Streptophyta</taxon>
        <taxon>Embryophyta</taxon>
        <taxon>Tracheophyta</taxon>
        <taxon>Spermatophyta</taxon>
        <taxon>Magnoliopsida</taxon>
        <taxon>eudicotyledons</taxon>
        <taxon>Gunneridae</taxon>
        <taxon>Pentapetalae</taxon>
        <taxon>rosids</taxon>
        <taxon>malvids</taxon>
        <taxon>Brassicales</taxon>
        <taxon>Brassicaceae</taxon>
        <taxon>Brassiceae</taxon>
        <taxon>Brassica</taxon>
    </lineage>
</organism>
<sequence>MKETQHSSHSLTRLITLSFTSPHSPCHTRLATLSLLITSPHSSPLGSPSPHSCLLGSTTSRTDTEYTSSVLSRISIKMPFVLSQSEFPLKFYKENKQDVVFS</sequence>
<evidence type="ECO:0000313" key="3">
    <source>
        <dbReference type="Proteomes" id="UP000694005"/>
    </source>
</evidence>
<name>A0A8D9D5P2_BRACM</name>
<proteinExistence type="predicted"/>
<accession>A0A8D9D5P2</accession>
<evidence type="ECO:0000256" key="1">
    <source>
        <dbReference type="SAM" id="MobiDB-lite"/>
    </source>
</evidence>
<feature type="region of interest" description="Disordered" evidence="1">
    <location>
        <begin position="41"/>
        <end position="60"/>
    </location>
</feature>
<dbReference type="AlphaFoldDB" id="A0A8D9D5P2"/>
<evidence type="ECO:0000313" key="2">
    <source>
        <dbReference type="EMBL" id="CAG7871145.1"/>
    </source>
</evidence>
<feature type="compositionally biased region" description="Low complexity" evidence="1">
    <location>
        <begin position="41"/>
        <end position="57"/>
    </location>
</feature>
<dbReference type="Proteomes" id="UP000694005">
    <property type="component" value="Chromosome A06"/>
</dbReference>